<protein>
    <submittedName>
        <fullName evidence="1">Uncharacterized protein</fullName>
    </submittedName>
</protein>
<keyword evidence="2" id="KW-1185">Reference proteome</keyword>
<reference evidence="1" key="2">
    <citation type="journal article" date="2023" name="Proc. Natl. Acad. Sci. U.S.A.">
        <title>A global phylogenomic analysis of the shiitake genus Lentinula.</title>
        <authorList>
            <person name="Sierra-Patev S."/>
            <person name="Min B."/>
            <person name="Naranjo-Ortiz M."/>
            <person name="Looney B."/>
            <person name="Konkel Z."/>
            <person name="Slot J.C."/>
            <person name="Sakamoto Y."/>
            <person name="Steenwyk J.L."/>
            <person name="Rokas A."/>
            <person name="Carro J."/>
            <person name="Camarero S."/>
            <person name="Ferreira P."/>
            <person name="Molpeceres G."/>
            <person name="Ruiz-Duenas F.J."/>
            <person name="Serrano A."/>
            <person name="Henrissat B."/>
            <person name="Drula E."/>
            <person name="Hughes K.W."/>
            <person name="Mata J.L."/>
            <person name="Ishikawa N.K."/>
            <person name="Vargas-Isla R."/>
            <person name="Ushijima S."/>
            <person name="Smith C.A."/>
            <person name="Donoghue J."/>
            <person name="Ahrendt S."/>
            <person name="Andreopoulos W."/>
            <person name="He G."/>
            <person name="LaButti K."/>
            <person name="Lipzen A."/>
            <person name="Ng V."/>
            <person name="Riley R."/>
            <person name="Sandor L."/>
            <person name="Barry K."/>
            <person name="Martinez A.T."/>
            <person name="Xiao Y."/>
            <person name="Gibbons J.G."/>
            <person name="Terashima K."/>
            <person name="Grigoriev I.V."/>
            <person name="Hibbett D."/>
        </authorList>
    </citation>
    <scope>NUCLEOTIDE SEQUENCE</scope>
    <source>
        <strain evidence="1">ET3784</strain>
    </source>
</reference>
<reference evidence="1" key="1">
    <citation type="submission" date="2022-08" db="EMBL/GenBank/DDBJ databases">
        <authorList>
            <consortium name="DOE Joint Genome Institute"/>
            <person name="Min B."/>
            <person name="Sierra-Patev S."/>
            <person name="Naranjo-Ortiz M."/>
            <person name="Looney B."/>
            <person name="Konkel Z."/>
            <person name="Slot J.C."/>
            <person name="Sakamoto Y."/>
            <person name="Steenwyk J.L."/>
            <person name="Rokas A."/>
            <person name="Carro J."/>
            <person name="Camarero S."/>
            <person name="Ferreira P."/>
            <person name="Molpeceres G."/>
            <person name="Ruiz-duenas F.J."/>
            <person name="Serrano A."/>
            <person name="Henrissat B."/>
            <person name="Drula E."/>
            <person name="Hughes K.W."/>
            <person name="Mata J.L."/>
            <person name="Ishikawa N.K."/>
            <person name="Vargas-Isla R."/>
            <person name="Ushijima S."/>
            <person name="Smith C.A."/>
            <person name="Ahrendt S."/>
            <person name="Andreopoulos W."/>
            <person name="He G."/>
            <person name="LaButti K."/>
            <person name="Lipzen A."/>
            <person name="Ng V."/>
            <person name="Riley R."/>
            <person name="Sandor L."/>
            <person name="Barry K."/>
            <person name="Martinez A.T."/>
            <person name="Xiao Y."/>
            <person name="Gibbons J.G."/>
            <person name="Terashima K."/>
            <person name="Hibbett D.S."/>
            <person name="Grigoriev I.V."/>
        </authorList>
    </citation>
    <scope>NUCLEOTIDE SEQUENCE</scope>
    <source>
        <strain evidence="1">ET3784</strain>
    </source>
</reference>
<dbReference type="EMBL" id="JANVFO010000038">
    <property type="protein sequence ID" value="KAJ3728992.1"/>
    <property type="molecule type" value="Genomic_DNA"/>
</dbReference>
<evidence type="ECO:0000313" key="2">
    <source>
        <dbReference type="Proteomes" id="UP001176059"/>
    </source>
</evidence>
<dbReference type="Proteomes" id="UP001176059">
    <property type="component" value="Unassembled WGS sequence"/>
</dbReference>
<name>A0AA38JGK6_9AGAR</name>
<comment type="caution">
    <text evidence="1">The sequence shown here is derived from an EMBL/GenBank/DDBJ whole genome shotgun (WGS) entry which is preliminary data.</text>
</comment>
<sequence length="104" mass="11919">MSTRWNVRTFLWGESFPREECFKGVSDLPGVMDKKNNPDSTDFHAIIPINNYPQKARWRLIDMTGASVTNKGIYYDQGKEPPLEGPPKLHLLVESNEDLNKLVN</sequence>
<evidence type="ECO:0000313" key="1">
    <source>
        <dbReference type="EMBL" id="KAJ3728992.1"/>
    </source>
</evidence>
<gene>
    <name evidence="1" type="ORF">DFJ43DRAFT_1040836</name>
</gene>
<proteinExistence type="predicted"/>
<organism evidence="1 2">
    <name type="scientific">Lentinula guzmanii</name>
    <dbReference type="NCBI Taxonomy" id="2804957"/>
    <lineage>
        <taxon>Eukaryota</taxon>
        <taxon>Fungi</taxon>
        <taxon>Dikarya</taxon>
        <taxon>Basidiomycota</taxon>
        <taxon>Agaricomycotina</taxon>
        <taxon>Agaricomycetes</taxon>
        <taxon>Agaricomycetidae</taxon>
        <taxon>Agaricales</taxon>
        <taxon>Marasmiineae</taxon>
        <taxon>Omphalotaceae</taxon>
        <taxon>Lentinula</taxon>
    </lineage>
</organism>
<dbReference type="AlphaFoldDB" id="A0AA38JGK6"/>
<accession>A0AA38JGK6</accession>